<evidence type="ECO:0000313" key="1">
    <source>
        <dbReference type="EMBL" id="GAI54673.1"/>
    </source>
</evidence>
<sequence length="42" mass="4558">DMLSSLDVTELVAEVCGYAALSDAGIFRLLGIRGLSLDWMKK</sequence>
<protein>
    <submittedName>
        <fullName evidence="1">Uncharacterized protein</fullName>
    </submittedName>
</protein>
<name>X1PFP6_9ZZZZ</name>
<proteinExistence type="predicted"/>
<feature type="non-terminal residue" evidence="1">
    <location>
        <position position="1"/>
    </location>
</feature>
<reference evidence="1" key="1">
    <citation type="journal article" date="2014" name="Front. Microbiol.">
        <title>High frequency of phylogenetically diverse reductive dehalogenase-homologous genes in deep subseafloor sedimentary metagenomes.</title>
        <authorList>
            <person name="Kawai M."/>
            <person name="Futagami T."/>
            <person name="Toyoda A."/>
            <person name="Takaki Y."/>
            <person name="Nishi S."/>
            <person name="Hori S."/>
            <person name="Arai W."/>
            <person name="Tsubouchi T."/>
            <person name="Morono Y."/>
            <person name="Uchiyama I."/>
            <person name="Ito T."/>
            <person name="Fujiyama A."/>
            <person name="Inagaki F."/>
            <person name="Takami H."/>
        </authorList>
    </citation>
    <scope>NUCLEOTIDE SEQUENCE</scope>
    <source>
        <strain evidence="1">Expedition CK06-06</strain>
    </source>
</reference>
<organism evidence="1">
    <name type="scientific">marine sediment metagenome</name>
    <dbReference type="NCBI Taxonomy" id="412755"/>
    <lineage>
        <taxon>unclassified sequences</taxon>
        <taxon>metagenomes</taxon>
        <taxon>ecological metagenomes</taxon>
    </lineage>
</organism>
<comment type="caution">
    <text evidence="1">The sequence shown here is derived from an EMBL/GenBank/DDBJ whole genome shotgun (WGS) entry which is preliminary data.</text>
</comment>
<dbReference type="EMBL" id="BARV01037819">
    <property type="protein sequence ID" value="GAI54673.1"/>
    <property type="molecule type" value="Genomic_DNA"/>
</dbReference>
<accession>X1PFP6</accession>
<dbReference type="AlphaFoldDB" id="X1PFP6"/>
<gene>
    <name evidence="1" type="ORF">S06H3_58423</name>
</gene>